<protein>
    <submittedName>
        <fullName evidence="1">Uncharacterized protein</fullName>
    </submittedName>
</protein>
<reference evidence="1" key="1">
    <citation type="journal article" date="2023" name="Nat. Commun.">
        <title>Diploid and tetraploid genomes of Acorus and the evolution of monocots.</title>
        <authorList>
            <person name="Ma L."/>
            <person name="Liu K.W."/>
            <person name="Li Z."/>
            <person name="Hsiao Y.Y."/>
            <person name="Qi Y."/>
            <person name="Fu T."/>
            <person name="Tang G.D."/>
            <person name="Zhang D."/>
            <person name="Sun W.H."/>
            <person name="Liu D.K."/>
            <person name="Li Y."/>
            <person name="Chen G.Z."/>
            <person name="Liu X.D."/>
            <person name="Liao X.Y."/>
            <person name="Jiang Y.T."/>
            <person name="Yu X."/>
            <person name="Hao Y."/>
            <person name="Huang J."/>
            <person name="Zhao X.W."/>
            <person name="Ke S."/>
            <person name="Chen Y.Y."/>
            <person name="Wu W.L."/>
            <person name="Hsu J.L."/>
            <person name="Lin Y.F."/>
            <person name="Huang M.D."/>
            <person name="Li C.Y."/>
            <person name="Huang L."/>
            <person name="Wang Z.W."/>
            <person name="Zhao X."/>
            <person name="Zhong W.Y."/>
            <person name="Peng D.H."/>
            <person name="Ahmad S."/>
            <person name="Lan S."/>
            <person name="Zhang J.S."/>
            <person name="Tsai W.C."/>
            <person name="Van de Peer Y."/>
            <person name="Liu Z.J."/>
        </authorList>
    </citation>
    <scope>NUCLEOTIDE SEQUENCE</scope>
    <source>
        <strain evidence="1">SCP</strain>
    </source>
</reference>
<evidence type="ECO:0000313" key="2">
    <source>
        <dbReference type="Proteomes" id="UP001179952"/>
    </source>
</evidence>
<name>A0AAV9AYW6_ACOGR</name>
<dbReference type="Proteomes" id="UP001179952">
    <property type="component" value="Unassembled WGS sequence"/>
</dbReference>
<dbReference type="AlphaFoldDB" id="A0AAV9AYW6"/>
<reference evidence="1" key="2">
    <citation type="submission" date="2023-06" db="EMBL/GenBank/DDBJ databases">
        <authorList>
            <person name="Ma L."/>
            <person name="Liu K.-W."/>
            <person name="Li Z."/>
            <person name="Hsiao Y.-Y."/>
            <person name="Qi Y."/>
            <person name="Fu T."/>
            <person name="Tang G."/>
            <person name="Zhang D."/>
            <person name="Sun W.-H."/>
            <person name="Liu D.-K."/>
            <person name="Li Y."/>
            <person name="Chen G.-Z."/>
            <person name="Liu X.-D."/>
            <person name="Liao X.-Y."/>
            <person name="Jiang Y.-T."/>
            <person name="Yu X."/>
            <person name="Hao Y."/>
            <person name="Huang J."/>
            <person name="Zhao X.-W."/>
            <person name="Ke S."/>
            <person name="Chen Y.-Y."/>
            <person name="Wu W.-L."/>
            <person name="Hsu J.-L."/>
            <person name="Lin Y.-F."/>
            <person name="Huang M.-D."/>
            <person name="Li C.-Y."/>
            <person name="Huang L."/>
            <person name="Wang Z.-W."/>
            <person name="Zhao X."/>
            <person name="Zhong W.-Y."/>
            <person name="Peng D.-H."/>
            <person name="Ahmad S."/>
            <person name="Lan S."/>
            <person name="Zhang J.-S."/>
            <person name="Tsai W.-C."/>
            <person name="Van De Peer Y."/>
            <person name="Liu Z.-J."/>
        </authorList>
    </citation>
    <scope>NUCLEOTIDE SEQUENCE</scope>
    <source>
        <strain evidence="1">SCP</strain>
        <tissue evidence="1">Leaves</tissue>
    </source>
</reference>
<comment type="caution">
    <text evidence="1">The sequence shown here is derived from an EMBL/GenBank/DDBJ whole genome shotgun (WGS) entry which is preliminary data.</text>
</comment>
<dbReference type="EMBL" id="JAUJYN010000006">
    <property type="protein sequence ID" value="KAK1269535.1"/>
    <property type="molecule type" value="Genomic_DNA"/>
</dbReference>
<gene>
    <name evidence="1" type="ORF">QJS04_geneDACA005163</name>
</gene>
<sequence>MTKGPSIIKRQGNPKMASEGYALFSPSFFFVNITSHYGRVDATDGQKRLERIDQLMMIKVRDKPHHREDFQALKGQ</sequence>
<proteinExistence type="predicted"/>
<accession>A0AAV9AYW6</accession>
<organism evidence="1 2">
    <name type="scientific">Acorus gramineus</name>
    <name type="common">Dwarf sweet flag</name>
    <dbReference type="NCBI Taxonomy" id="55184"/>
    <lineage>
        <taxon>Eukaryota</taxon>
        <taxon>Viridiplantae</taxon>
        <taxon>Streptophyta</taxon>
        <taxon>Embryophyta</taxon>
        <taxon>Tracheophyta</taxon>
        <taxon>Spermatophyta</taxon>
        <taxon>Magnoliopsida</taxon>
        <taxon>Liliopsida</taxon>
        <taxon>Acoraceae</taxon>
        <taxon>Acorus</taxon>
    </lineage>
</organism>
<keyword evidence="2" id="KW-1185">Reference proteome</keyword>
<evidence type="ECO:0000313" key="1">
    <source>
        <dbReference type="EMBL" id="KAK1269535.1"/>
    </source>
</evidence>